<dbReference type="Proteomes" id="UP000299102">
    <property type="component" value="Unassembled WGS sequence"/>
</dbReference>
<feature type="region of interest" description="Disordered" evidence="1">
    <location>
        <begin position="101"/>
        <end position="143"/>
    </location>
</feature>
<reference evidence="2 3" key="1">
    <citation type="journal article" date="2019" name="Commun. Biol.">
        <title>The bagworm genome reveals a unique fibroin gene that provides high tensile strength.</title>
        <authorList>
            <person name="Kono N."/>
            <person name="Nakamura H."/>
            <person name="Ohtoshi R."/>
            <person name="Tomita M."/>
            <person name="Numata K."/>
            <person name="Arakawa K."/>
        </authorList>
    </citation>
    <scope>NUCLEOTIDE SEQUENCE [LARGE SCALE GENOMIC DNA]</scope>
</reference>
<accession>A0A4C1XP90</accession>
<evidence type="ECO:0000313" key="2">
    <source>
        <dbReference type="EMBL" id="GBP64853.1"/>
    </source>
</evidence>
<protein>
    <submittedName>
        <fullName evidence="2">Uncharacterized protein</fullName>
    </submittedName>
</protein>
<feature type="compositionally biased region" description="Polar residues" evidence="1">
    <location>
        <begin position="109"/>
        <end position="122"/>
    </location>
</feature>
<name>A0A4C1XP90_EUMVA</name>
<proteinExistence type="predicted"/>
<dbReference type="AlphaFoldDB" id="A0A4C1XP90"/>
<keyword evidence="3" id="KW-1185">Reference proteome</keyword>
<sequence length="143" mass="16133">MLLRVKNAALRSASAYPTLSNRSRARPLQRKLREGIQEVCNDNWSTLIDKITSSHKVYWKLAKALKSKGYESTPALKKPDDTVAFNNPECLADSIEQQCSHISPPIRPTTGTSNLERSSTENFLRPEQRSGSRRYSSHPDCTE</sequence>
<evidence type="ECO:0000256" key="1">
    <source>
        <dbReference type="SAM" id="MobiDB-lite"/>
    </source>
</evidence>
<dbReference type="EMBL" id="BGZK01000911">
    <property type="protein sequence ID" value="GBP64853.1"/>
    <property type="molecule type" value="Genomic_DNA"/>
</dbReference>
<gene>
    <name evidence="2" type="ORF">EVAR_89932_1</name>
</gene>
<organism evidence="2 3">
    <name type="scientific">Eumeta variegata</name>
    <name type="common">Bagworm moth</name>
    <name type="synonym">Eumeta japonica</name>
    <dbReference type="NCBI Taxonomy" id="151549"/>
    <lineage>
        <taxon>Eukaryota</taxon>
        <taxon>Metazoa</taxon>
        <taxon>Ecdysozoa</taxon>
        <taxon>Arthropoda</taxon>
        <taxon>Hexapoda</taxon>
        <taxon>Insecta</taxon>
        <taxon>Pterygota</taxon>
        <taxon>Neoptera</taxon>
        <taxon>Endopterygota</taxon>
        <taxon>Lepidoptera</taxon>
        <taxon>Glossata</taxon>
        <taxon>Ditrysia</taxon>
        <taxon>Tineoidea</taxon>
        <taxon>Psychidae</taxon>
        <taxon>Oiketicinae</taxon>
        <taxon>Eumeta</taxon>
    </lineage>
</organism>
<comment type="caution">
    <text evidence="2">The sequence shown here is derived from an EMBL/GenBank/DDBJ whole genome shotgun (WGS) entry which is preliminary data.</text>
</comment>
<dbReference type="OrthoDB" id="7487383at2759"/>
<evidence type="ECO:0000313" key="3">
    <source>
        <dbReference type="Proteomes" id="UP000299102"/>
    </source>
</evidence>